<name>A0A931FX75_9ACTN</name>
<comment type="caution">
    <text evidence="1">The sequence shown here is derived from an EMBL/GenBank/DDBJ whole genome shotgun (WGS) entry which is preliminary data.</text>
</comment>
<keyword evidence="2" id="KW-1185">Reference proteome</keyword>
<dbReference type="EMBL" id="JADQTO010000005">
    <property type="protein sequence ID" value="MBG0562170.1"/>
    <property type="molecule type" value="Genomic_DNA"/>
</dbReference>
<accession>A0A931FX75</accession>
<protein>
    <submittedName>
        <fullName evidence="1">Uncharacterized protein</fullName>
    </submittedName>
</protein>
<dbReference type="Proteomes" id="UP000598146">
    <property type="component" value="Unassembled WGS sequence"/>
</dbReference>
<dbReference type="RefSeq" id="WP_196413977.1">
    <property type="nucleotide sequence ID" value="NZ_JADQTO010000005.1"/>
</dbReference>
<evidence type="ECO:0000313" key="1">
    <source>
        <dbReference type="EMBL" id="MBG0562170.1"/>
    </source>
</evidence>
<dbReference type="AlphaFoldDB" id="A0A931FX75"/>
<reference evidence="1" key="1">
    <citation type="submission" date="2020-11" db="EMBL/GenBank/DDBJ databases">
        <title>Isolation and identification of active actinomycetes.</title>
        <authorList>
            <person name="Sun X."/>
        </authorList>
    </citation>
    <scope>NUCLEOTIDE SEQUENCE</scope>
    <source>
        <strain evidence="1">NEAU-A11</strain>
    </source>
</reference>
<proteinExistence type="predicted"/>
<gene>
    <name evidence="1" type="ORF">I4J89_11915</name>
</gene>
<sequence>MIGRGFAPAWALIESAAAVARKIIETFILAGGLMKNRLLKRTDADVHDMPLPVIASEQCPEPHAIARRASV</sequence>
<organism evidence="1 2">
    <name type="scientific">Actinoplanes aureus</name>
    <dbReference type="NCBI Taxonomy" id="2792083"/>
    <lineage>
        <taxon>Bacteria</taxon>
        <taxon>Bacillati</taxon>
        <taxon>Actinomycetota</taxon>
        <taxon>Actinomycetes</taxon>
        <taxon>Micromonosporales</taxon>
        <taxon>Micromonosporaceae</taxon>
        <taxon>Actinoplanes</taxon>
    </lineage>
</organism>
<evidence type="ECO:0000313" key="2">
    <source>
        <dbReference type="Proteomes" id="UP000598146"/>
    </source>
</evidence>